<name>A0A182KIG1_9DIPT</name>
<dbReference type="Proteomes" id="UP000075881">
    <property type="component" value="Unassembled WGS sequence"/>
</dbReference>
<evidence type="ECO:0000313" key="2">
    <source>
        <dbReference type="Proteomes" id="UP000075881"/>
    </source>
</evidence>
<protein>
    <submittedName>
        <fullName evidence="1">Uncharacterized protein</fullName>
    </submittedName>
</protein>
<reference evidence="1" key="2">
    <citation type="submission" date="2020-05" db="UniProtKB">
        <authorList>
            <consortium name="EnsemblMetazoa"/>
        </authorList>
    </citation>
    <scope>IDENTIFICATION</scope>
    <source>
        <strain evidence="1">ACHKN1017</strain>
    </source>
</reference>
<proteinExistence type="predicted"/>
<sequence>MIFNLVLTLQIVERIITDVDSAACFCQLQKLSHILIGRVRARLQVVKIRRKAGCIFKQRSARVLISIDQLIKHVERTLEILLADTIPSLRLVLMELVTRVDIDQSELVKVVPVHELMERVAQPVSDRNTPQIKLHLCIGIVMVNGVGHGRHILSTVRFTRHKEGMLLQIRKEGKELLQRVVKVRTDLRLVR</sequence>
<reference evidence="2" key="1">
    <citation type="submission" date="2013-03" db="EMBL/GenBank/DDBJ databases">
        <title>The Genome Sequence of Anopheles christyi ACHKN1017.</title>
        <authorList>
            <consortium name="The Broad Institute Genomics Platform"/>
            <person name="Neafsey D.E."/>
            <person name="Besansky N."/>
            <person name="Walker B."/>
            <person name="Young S.K."/>
            <person name="Zeng Q."/>
            <person name="Gargeya S."/>
            <person name="Fitzgerald M."/>
            <person name="Haas B."/>
            <person name="Abouelleil A."/>
            <person name="Allen A.W."/>
            <person name="Alvarado L."/>
            <person name="Arachchi H.M."/>
            <person name="Berlin A.M."/>
            <person name="Chapman S.B."/>
            <person name="Gainer-Dewar J."/>
            <person name="Goldberg J."/>
            <person name="Griggs A."/>
            <person name="Gujja S."/>
            <person name="Hansen M."/>
            <person name="Howarth C."/>
            <person name="Imamovic A."/>
            <person name="Ireland A."/>
            <person name="Larimer J."/>
            <person name="McCowan C."/>
            <person name="Murphy C."/>
            <person name="Pearson M."/>
            <person name="Poon T.W."/>
            <person name="Priest M."/>
            <person name="Roberts A."/>
            <person name="Saif S."/>
            <person name="Shea T."/>
            <person name="Sisk P."/>
            <person name="Sykes S."/>
            <person name="Wortman J."/>
            <person name="Nusbaum C."/>
            <person name="Birren B."/>
        </authorList>
    </citation>
    <scope>NUCLEOTIDE SEQUENCE [LARGE SCALE GENOMIC DNA]</scope>
    <source>
        <strain evidence="2">ACHKN1017</strain>
    </source>
</reference>
<dbReference type="EnsemblMetazoa" id="ACHR014241-RB">
    <property type="protein sequence ID" value="ACHR014241-PB"/>
    <property type="gene ID" value="ACHR014241"/>
</dbReference>
<dbReference type="AlphaFoldDB" id="A0A182KIG1"/>
<keyword evidence="2" id="KW-1185">Reference proteome</keyword>
<evidence type="ECO:0000313" key="1">
    <source>
        <dbReference type="EnsemblMetazoa" id="ACHR014241-PB"/>
    </source>
</evidence>
<dbReference type="VEuPathDB" id="VectorBase:ACHR014241"/>
<organism evidence="1 2">
    <name type="scientific">Anopheles christyi</name>
    <dbReference type="NCBI Taxonomy" id="43041"/>
    <lineage>
        <taxon>Eukaryota</taxon>
        <taxon>Metazoa</taxon>
        <taxon>Ecdysozoa</taxon>
        <taxon>Arthropoda</taxon>
        <taxon>Hexapoda</taxon>
        <taxon>Insecta</taxon>
        <taxon>Pterygota</taxon>
        <taxon>Neoptera</taxon>
        <taxon>Endopterygota</taxon>
        <taxon>Diptera</taxon>
        <taxon>Nematocera</taxon>
        <taxon>Culicoidea</taxon>
        <taxon>Culicidae</taxon>
        <taxon>Anophelinae</taxon>
        <taxon>Anopheles</taxon>
    </lineage>
</organism>
<accession>A0A182KIG1</accession>